<dbReference type="Proteomes" id="UP001163321">
    <property type="component" value="Chromosome 13"/>
</dbReference>
<keyword evidence="2" id="KW-1185">Reference proteome</keyword>
<proteinExistence type="predicted"/>
<protein>
    <submittedName>
        <fullName evidence="1">Uncharacterized protein</fullName>
    </submittedName>
</protein>
<accession>A0ACC0WFX7</accession>
<comment type="caution">
    <text evidence="1">The sequence shown here is derived from an EMBL/GenBank/DDBJ whole genome shotgun (WGS) entry which is preliminary data.</text>
</comment>
<name>A0ACC0WFX7_9STRA</name>
<evidence type="ECO:0000313" key="1">
    <source>
        <dbReference type="EMBL" id="KAI9917201.1"/>
    </source>
</evidence>
<organism evidence="1 2">
    <name type="scientific">Peronosclerospora sorghi</name>
    <dbReference type="NCBI Taxonomy" id="230839"/>
    <lineage>
        <taxon>Eukaryota</taxon>
        <taxon>Sar</taxon>
        <taxon>Stramenopiles</taxon>
        <taxon>Oomycota</taxon>
        <taxon>Peronosporomycetes</taxon>
        <taxon>Peronosporales</taxon>
        <taxon>Peronosporaceae</taxon>
        <taxon>Peronosclerospora</taxon>
    </lineage>
</organism>
<dbReference type="EMBL" id="CM047592">
    <property type="protein sequence ID" value="KAI9917201.1"/>
    <property type="molecule type" value="Genomic_DNA"/>
</dbReference>
<gene>
    <name evidence="1" type="ORF">PsorP6_013133</name>
</gene>
<evidence type="ECO:0000313" key="2">
    <source>
        <dbReference type="Proteomes" id="UP001163321"/>
    </source>
</evidence>
<sequence>MFLHPLFQTPLSTAYDAAALQACQEEAPINQRLQLAMPAHSKTAPNRNSAAVPQQIAEQPIAVAGNSIPQYRLSRTIVSVTDLHREYDEGLGGQMAVKDLEAQFGTAWRRNNTASIF</sequence>
<reference evidence="1 2" key="1">
    <citation type="journal article" date="2022" name="bioRxiv">
        <title>The genome of the oomycete Peronosclerospora sorghi, a cosmopolitan pathogen of maize and sorghum, is inflated with dispersed pseudogenes.</title>
        <authorList>
            <person name="Fletcher K."/>
            <person name="Martin F."/>
            <person name="Isakeit T."/>
            <person name="Cavanaugh K."/>
            <person name="Magill C."/>
            <person name="Michelmore R."/>
        </authorList>
    </citation>
    <scope>NUCLEOTIDE SEQUENCE [LARGE SCALE GENOMIC DNA]</scope>
    <source>
        <strain evidence="1">P6</strain>
    </source>
</reference>